<keyword evidence="4" id="KW-1185">Reference proteome</keyword>
<feature type="domain" description="TonB-dependent receptor plug" evidence="2">
    <location>
        <begin position="139"/>
        <end position="220"/>
    </location>
</feature>
<dbReference type="InterPro" id="IPR008969">
    <property type="entry name" value="CarboxyPept-like_regulatory"/>
</dbReference>
<comment type="caution">
    <text evidence="3">The sequence shown here is derived from an EMBL/GenBank/DDBJ whole genome shotgun (WGS) entry which is preliminary data.</text>
</comment>
<keyword evidence="1" id="KW-0472">Membrane</keyword>
<dbReference type="SUPFAM" id="SSF49464">
    <property type="entry name" value="Carboxypeptidase regulatory domain-like"/>
    <property type="match status" value="1"/>
</dbReference>
<dbReference type="RefSeq" id="WP_172173485.1">
    <property type="nucleotide sequence ID" value="NZ_CASGKG010000043.1"/>
</dbReference>
<keyword evidence="1" id="KW-0998">Cell outer membrane</keyword>
<evidence type="ECO:0000256" key="1">
    <source>
        <dbReference type="PROSITE-ProRule" id="PRU01360"/>
    </source>
</evidence>
<dbReference type="InterPro" id="IPR039426">
    <property type="entry name" value="TonB-dep_rcpt-like"/>
</dbReference>
<dbReference type="Gene3D" id="2.170.130.10">
    <property type="entry name" value="TonB-dependent receptor, plug domain"/>
    <property type="match status" value="1"/>
</dbReference>
<reference evidence="3 4" key="1">
    <citation type="submission" date="2020-05" db="EMBL/GenBank/DDBJ databases">
        <title>Distinct polysaccharide utilization as determinants for interspecies competition between intestinal Prevotella spp.</title>
        <authorList>
            <person name="Galvez E.J.C."/>
            <person name="Iljazovic A."/>
            <person name="Strowig T."/>
        </authorList>
    </citation>
    <scope>NUCLEOTIDE SEQUENCE [LARGE SCALE GENOMIC DNA]</scope>
    <source>
        <strain evidence="3 4">PROD</strain>
    </source>
</reference>
<evidence type="ECO:0000259" key="2">
    <source>
        <dbReference type="Pfam" id="PF07715"/>
    </source>
</evidence>
<name>A0ABX2AQH9_9BACT</name>
<comment type="similarity">
    <text evidence="1">Belongs to the TonB-dependent receptor family.</text>
</comment>
<dbReference type="InterPro" id="IPR037066">
    <property type="entry name" value="Plug_dom_sf"/>
</dbReference>
<organism evidence="3 4">
    <name type="scientific">Xylanibacter rodentium</name>
    <dbReference type="NCBI Taxonomy" id="2736289"/>
    <lineage>
        <taxon>Bacteria</taxon>
        <taxon>Pseudomonadati</taxon>
        <taxon>Bacteroidota</taxon>
        <taxon>Bacteroidia</taxon>
        <taxon>Bacteroidales</taxon>
        <taxon>Prevotellaceae</taxon>
        <taxon>Xylanibacter</taxon>
    </lineage>
</organism>
<evidence type="ECO:0000313" key="3">
    <source>
        <dbReference type="EMBL" id="NPE12836.1"/>
    </source>
</evidence>
<dbReference type="Proteomes" id="UP001193734">
    <property type="component" value="Unassembled WGS sequence"/>
</dbReference>
<comment type="subcellular location">
    <subcellularLocation>
        <location evidence="1">Cell outer membrane</location>
        <topology evidence="1">Multi-pass membrane protein</topology>
    </subcellularLocation>
</comment>
<sequence>MKTYFNIRYIALLIMLTTAYTGVFADGFTLTGRVVDEENNPIELATVSCLEQGKMVMTDLKGEFSISLDSGDSVVVKFSMVGYNARKRVFRRPKGKMHVEVQLPSMQALGEVVVTEKRRQTTGTERLDIKDMKSVPTASGNAVEELIQQQAGVSTHSELSSQYNVRGGSFDENSVYINNVEVYRPLLIRSGQQEGLSIINPDMVEAVAFSSGGFEAKYGDKMSSALDITYKRPKRTEATVSASLLGASAYAGVASKKLAMSHGIRYKTNRYLLGSLETKGEYKPNFLDYQTYLSYKPNSRWTMDFIGNISENHYNFKPTDRETSFGTMENVKSFRVYFDGQEKDIFRTYFGTLGISRHFGDRTTVSLLASAFYTKEQETYDTQGQYWLDDTQTNVNLGVGTYMEHARNYLTADVKSLKLMVKHKTKHHDIEAGMTYKREKIKENSREYEMRDSAGYSMPHSADRLDLIYSLNSRNRLDANRIEGYVQDTYRFASGEENQTLYTLNYGVRFSNWSFNKETVVSPRASLAIIPAFDQNMTFRLATGLYYQTPFFKELRDTTTVGGVTVATLNNKIKSQRSIHFVAAFDYRFKMKERPYKFTAEAYYKILNNLVPYNVNNVKITYYGQNMCNGYAAGLDLKLYGEFVPGTDSWVTFSLMSTRQKMNGQWIPMPTDQRYAVNLHFTDYFPGTERWKMTLKLAFADGLPFGPPHRGLEYQNFRAPAYKRADIGMSYRAYDNEDGKKRPLLKNLWVGIDCLNLFGISNVNSYYWVTDVTNQQYAVPNYLTGRQINGRVLLEF</sequence>
<evidence type="ECO:0000313" key="4">
    <source>
        <dbReference type="Proteomes" id="UP001193734"/>
    </source>
</evidence>
<dbReference type="Pfam" id="PF07715">
    <property type="entry name" value="Plug"/>
    <property type="match status" value="1"/>
</dbReference>
<accession>A0ABX2AQH9</accession>
<dbReference type="SUPFAM" id="SSF56935">
    <property type="entry name" value="Porins"/>
    <property type="match status" value="1"/>
</dbReference>
<protein>
    <submittedName>
        <fullName evidence="3">TonB-dependent receptor plug domain-containing protein</fullName>
    </submittedName>
</protein>
<dbReference type="Gene3D" id="2.60.40.1120">
    <property type="entry name" value="Carboxypeptidase-like, regulatory domain"/>
    <property type="match status" value="1"/>
</dbReference>
<keyword evidence="1" id="KW-0813">Transport</keyword>
<proteinExistence type="inferred from homology"/>
<keyword evidence="1" id="KW-0812">Transmembrane</keyword>
<dbReference type="Pfam" id="PF13715">
    <property type="entry name" value="CarbopepD_reg_2"/>
    <property type="match status" value="1"/>
</dbReference>
<keyword evidence="3" id="KW-0675">Receptor</keyword>
<dbReference type="GeneID" id="82156244"/>
<dbReference type="EMBL" id="JABKKE010000001">
    <property type="protein sequence ID" value="NPE12836.1"/>
    <property type="molecule type" value="Genomic_DNA"/>
</dbReference>
<dbReference type="PROSITE" id="PS52016">
    <property type="entry name" value="TONB_DEPENDENT_REC_3"/>
    <property type="match status" value="1"/>
</dbReference>
<dbReference type="InterPro" id="IPR012910">
    <property type="entry name" value="Plug_dom"/>
</dbReference>
<gene>
    <name evidence="3" type="ORF">HPS55_00550</name>
</gene>
<keyword evidence="1" id="KW-1134">Transmembrane beta strand</keyword>